<evidence type="ECO:0008006" key="2">
    <source>
        <dbReference type="Google" id="ProtNLM"/>
    </source>
</evidence>
<reference evidence="1" key="1">
    <citation type="journal article" date="2016" name="Sci. Rep.">
        <title>Molecular characterization of firefly nuptial gifts: a multi-omics approach sheds light on postcopulatory sexual selection.</title>
        <authorList>
            <person name="Al-Wathiqui N."/>
            <person name="Fallon T.R."/>
            <person name="South A."/>
            <person name="Weng J.K."/>
            <person name="Lewis S.M."/>
        </authorList>
    </citation>
    <scope>NUCLEOTIDE SEQUENCE</scope>
</reference>
<sequence length="123" mass="14470">MGKNEPRRGLMELPHVASKRIRFLRQYKDFKEKDLYQFVFLDETLIFQNGTIQRSWQDSNGRSVKTIKTDGKRQIILHAGNEKGFIPSSGDYHGEMKQTNFLHWFQNQLLPNLSEPSVINFQN</sequence>
<organism evidence="1">
    <name type="scientific">Photinus pyralis</name>
    <name type="common">Common eastern firefly</name>
    <name type="synonym">Lampyris pyralis</name>
    <dbReference type="NCBI Taxonomy" id="7054"/>
    <lineage>
        <taxon>Eukaryota</taxon>
        <taxon>Metazoa</taxon>
        <taxon>Ecdysozoa</taxon>
        <taxon>Arthropoda</taxon>
        <taxon>Hexapoda</taxon>
        <taxon>Insecta</taxon>
        <taxon>Pterygota</taxon>
        <taxon>Neoptera</taxon>
        <taxon>Endopterygota</taxon>
        <taxon>Coleoptera</taxon>
        <taxon>Polyphaga</taxon>
        <taxon>Elateriformia</taxon>
        <taxon>Elateroidea</taxon>
        <taxon>Lampyridae</taxon>
        <taxon>Lampyrinae</taxon>
        <taxon>Photinus</taxon>
    </lineage>
</organism>
<name>A0A1Y1NHR6_PHOPY</name>
<dbReference type="GO" id="GO:0003676">
    <property type="term" value="F:nucleic acid binding"/>
    <property type="evidence" value="ECO:0007669"/>
    <property type="project" value="InterPro"/>
</dbReference>
<proteinExistence type="predicted"/>
<dbReference type="EMBL" id="GEZM01002076">
    <property type="protein sequence ID" value="JAV97381.1"/>
    <property type="molecule type" value="Transcribed_RNA"/>
</dbReference>
<evidence type="ECO:0000313" key="1">
    <source>
        <dbReference type="EMBL" id="JAV97381.1"/>
    </source>
</evidence>
<dbReference type="AlphaFoldDB" id="A0A1Y1NHR6"/>
<dbReference type="Gene3D" id="3.30.420.10">
    <property type="entry name" value="Ribonuclease H-like superfamily/Ribonuclease H"/>
    <property type="match status" value="1"/>
</dbReference>
<protein>
    <recommendedName>
        <fullName evidence="2">Tc1-like transposase DDE domain-containing protein</fullName>
    </recommendedName>
</protein>
<accession>A0A1Y1NHR6</accession>
<dbReference type="InterPro" id="IPR036397">
    <property type="entry name" value="RNaseH_sf"/>
</dbReference>